<feature type="signal peptide" evidence="1">
    <location>
        <begin position="1"/>
        <end position="24"/>
    </location>
</feature>
<dbReference type="AlphaFoldDB" id="A0A2T3AC08"/>
<protein>
    <submittedName>
        <fullName evidence="2">Uncharacterized protein</fullName>
    </submittedName>
</protein>
<gene>
    <name evidence="2" type="ORF">BD289DRAFT_430429</name>
</gene>
<evidence type="ECO:0000256" key="1">
    <source>
        <dbReference type="SAM" id="SignalP"/>
    </source>
</evidence>
<reference evidence="2 3" key="1">
    <citation type="journal article" date="2018" name="Mycol. Prog.">
        <title>Coniella lustricola, a new species from submerged detritus.</title>
        <authorList>
            <person name="Raudabaugh D.B."/>
            <person name="Iturriaga T."/>
            <person name="Carver A."/>
            <person name="Mondo S."/>
            <person name="Pangilinan J."/>
            <person name="Lipzen A."/>
            <person name="He G."/>
            <person name="Amirebrahimi M."/>
            <person name="Grigoriev I.V."/>
            <person name="Miller A.N."/>
        </authorList>
    </citation>
    <scope>NUCLEOTIDE SEQUENCE [LARGE SCALE GENOMIC DNA]</scope>
    <source>
        <strain evidence="2 3">B22-T-1</strain>
    </source>
</reference>
<keyword evidence="3" id="KW-1185">Reference proteome</keyword>
<dbReference type="InParanoid" id="A0A2T3AC08"/>
<organism evidence="2 3">
    <name type="scientific">Coniella lustricola</name>
    <dbReference type="NCBI Taxonomy" id="2025994"/>
    <lineage>
        <taxon>Eukaryota</taxon>
        <taxon>Fungi</taxon>
        <taxon>Dikarya</taxon>
        <taxon>Ascomycota</taxon>
        <taxon>Pezizomycotina</taxon>
        <taxon>Sordariomycetes</taxon>
        <taxon>Sordariomycetidae</taxon>
        <taxon>Diaporthales</taxon>
        <taxon>Schizoparmaceae</taxon>
        <taxon>Coniella</taxon>
    </lineage>
</organism>
<dbReference type="Proteomes" id="UP000241462">
    <property type="component" value="Unassembled WGS sequence"/>
</dbReference>
<accession>A0A2T3AC08</accession>
<name>A0A2T3AC08_9PEZI</name>
<evidence type="ECO:0000313" key="2">
    <source>
        <dbReference type="EMBL" id="PSR90749.1"/>
    </source>
</evidence>
<feature type="chain" id="PRO_5015786849" evidence="1">
    <location>
        <begin position="25"/>
        <end position="82"/>
    </location>
</feature>
<dbReference type="EMBL" id="KZ678416">
    <property type="protein sequence ID" value="PSR90749.1"/>
    <property type="molecule type" value="Genomic_DNA"/>
</dbReference>
<evidence type="ECO:0000313" key="3">
    <source>
        <dbReference type="Proteomes" id="UP000241462"/>
    </source>
</evidence>
<keyword evidence="1" id="KW-0732">Signal</keyword>
<sequence>MSAFKLPKNLWALFLGLINRVSQCQPQAIPAQQTPVVAHLQHYHVLQAALAVANASLLLAVTKYWLTRVFPDSRSAELVWPS</sequence>
<proteinExistence type="predicted"/>